<evidence type="ECO:0000256" key="6">
    <source>
        <dbReference type="ARBA" id="ARBA00023077"/>
    </source>
</evidence>
<dbReference type="RefSeq" id="WP_188611400.1">
    <property type="nucleotide sequence ID" value="NZ_BMGG01000008.1"/>
</dbReference>
<accession>A0A916UQB1</accession>
<dbReference type="Proteomes" id="UP000637002">
    <property type="component" value="Unassembled WGS sequence"/>
</dbReference>
<evidence type="ECO:0000256" key="10">
    <source>
        <dbReference type="PROSITE-ProRule" id="PRU01360"/>
    </source>
</evidence>
<dbReference type="InterPro" id="IPR000531">
    <property type="entry name" value="Beta-barrel_TonB"/>
</dbReference>
<evidence type="ECO:0000256" key="7">
    <source>
        <dbReference type="ARBA" id="ARBA00023136"/>
    </source>
</evidence>
<gene>
    <name evidence="14" type="ORF">GCM10010994_44930</name>
</gene>
<dbReference type="Gene3D" id="2.170.130.10">
    <property type="entry name" value="TonB-dependent receptor, plug domain"/>
    <property type="match status" value="1"/>
</dbReference>
<evidence type="ECO:0000256" key="2">
    <source>
        <dbReference type="ARBA" id="ARBA00022448"/>
    </source>
</evidence>
<evidence type="ECO:0000256" key="8">
    <source>
        <dbReference type="ARBA" id="ARBA00023170"/>
    </source>
</evidence>
<keyword evidence="2 10" id="KW-0813">Transport</keyword>
<proteinExistence type="inferred from homology"/>
<evidence type="ECO:0000256" key="9">
    <source>
        <dbReference type="ARBA" id="ARBA00023237"/>
    </source>
</evidence>
<organism evidence="14 15">
    <name type="scientific">Chelatococcus reniformis</name>
    <dbReference type="NCBI Taxonomy" id="1494448"/>
    <lineage>
        <taxon>Bacteria</taxon>
        <taxon>Pseudomonadati</taxon>
        <taxon>Pseudomonadota</taxon>
        <taxon>Alphaproteobacteria</taxon>
        <taxon>Hyphomicrobiales</taxon>
        <taxon>Chelatococcaceae</taxon>
        <taxon>Chelatococcus</taxon>
    </lineage>
</organism>
<comment type="caution">
    <text evidence="14">The sequence shown here is derived from an EMBL/GenBank/DDBJ whole genome shotgun (WGS) entry which is preliminary data.</text>
</comment>
<evidence type="ECO:0000256" key="5">
    <source>
        <dbReference type="ARBA" id="ARBA00022729"/>
    </source>
</evidence>
<reference evidence="14" key="1">
    <citation type="journal article" date="2014" name="Int. J. Syst. Evol. Microbiol.">
        <title>Complete genome sequence of Corynebacterium casei LMG S-19264T (=DSM 44701T), isolated from a smear-ripened cheese.</title>
        <authorList>
            <consortium name="US DOE Joint Genome Institute (JGI-PGF)"/>
            <person name="Walter F."/>
            <person name="Albersmeier A."/>
            <person name="Kalinowski J."/>
            <person name="Ruckert C."/>
        </authorList>
    </citation>
    <scope>NUCLEOTIDE SEQUENCE</scope>
    <source>
        <strain evidence="14">CGMCC 1.12919</strain>
    </source>
</reference>
<feature type="domain" description="TonB-dependent receptor plug" evidence="13">
    <location>
        <begin position="84"/>
        <end position="191"/>
    </location>
</feature>
<dbReference type="Pfam" id="PF07715">
    <property type="entry name" value="Plug"/>
    <property type="match status" value="1"/>
</dbReference>
<evidence type="ECO:0000259" key="13">
    <source>
        <dbReference type="Pfam" id="PF07715"/>
    </source>
</evidence>
<evidence type="ECO:0000256" key="3">
    <source>
        <dbReference type="ARBA" id="ARBA00022452"/>
    </source>
</evidence>
<feature type="domain" description="TonB-dependent receptor-like beta-barrel" evidence="12">
    <location>
        <begin position="222"/>
        <end position="647"/>
    </location>
</feature>
<evidence type="ECO:0000313" key="14">
    <source>
        <dbReference type="EMBL" id="GGC81999.1"/>
    </source>
</evidence>
<evidence type="ECO:0000256" key="4">
    <source>
        <dbReference type="ARBA" id="ARBA00022692"/>
    </source>
</evidence>
<dbReference type="InterPro" id="IPR037066">
    <property type="entry name" value="Plug_dom_sf"/>
</dbReference>
<keyword evidence="4 10" id="KW-0812">Transmembrane</keyword>
<dbReference type="PROSITE" id="PS52016">
    <property type="entry name" value="TONB_DEPENDENT_REC_3"/>
    <property type="match status" value="1"/>
</dbReference>
<evidence type="ECO:0000313" key="15">
    <source>
        <dbReference type="Proteomes" id="UP000637002"/>
    </source>
</evidence>
<dbReference type="GO" id="GO:0044718">
    <property type="term" value="P:siderophore transmembrane transport"/>
    <property type="evidence" value="ECO:0007669"/>
    <property type="project" value="TreeGrafter"/>
</dbReference>
<keyword evidence="15" id="KW-1185">Reference proteome</keyword>
<dbReference type="Gene3D" id="2.40.170.20">
    <property type="entry name" value="TonB-dependent receptor, beta-barrel domain"/>
    <property type="match status" value="1"/>
</dbReference>
<dbReference type="GO" id="GO:0009279">
    <property type="term" value="C:cell outer membrane"/>
    <property type="evidence" value="ECO:0007669"/>
    <property type="project" value="UniProtKB-SubCell"/>
</dbReference>
<dbReference type="PANTHER" id="PTHR30069:SF29">
    <property type="entry name" value="HEMOGLOBIN AND HEMOGLOBIN-HAPTOGLOBIN-BINDING PROTEIN 1-RELATED"/>
    <property type="match status" value="1"/>
</dbReference>
<dbReference type="PANTHER" id="PTHR30069">
    <property type="entry name" value="TONB-DEPENDENT OUTER MEMBRANE RECEPTOR"/>
    <property type="match status" value="1"/>
</dbReference>
<dbReference type="Pfam" id="PF00593">
    <property type="entry name" value="TonB_dep_Rec_b-barrel"/>
    <property type="match status" value="1"/>
</dbReference>
<sequence length="673" mass="72855">MILHLSSAAGSSALSRGIRAGTPALAISRRALAIAALALGCVAAWPDRAIAQQAGGAGSVAPDTAPVVLDDIVVSATGIPTDARLIPNSVTVITEQEIEERQQRTLPDALTVVPGLNVVSTGGPGGQTSVFIRGTNSNHVKVLIDGIEANNPAVSNGAFDFGQLLTYDLARIEVLRGPQSGLYGADAIGGVISLITKKGDGPPRASVLAEAGSFGTFNQAGSLSGGNERINYAFNVAHYRAEGVPVTPGNLVPPGQRINPNFYDNWTASGRVGIAVTDNLELNLISRYTDSRLLFTTDSGFPSQPNAFRSLQDNNNYYGRAEAVWTLLDGRFRNVFGLNYTNAWSRNQEPPTIAGPVDPSDSRGERLKFDWRGELALMQGQTLVMGLEHKTDRLATSDLTAENRNRAGFVELQSNFSDRVFIVSNIRYDDNQQFGGHTTWRVAPAVIVPGSETKLKGSVGTGFKAPSLSELYQNFPAFDFYGNPNLRPEESIGWDAGFEQPLWHDRVRFGATYFHNKITNLITTNADFTSYTNIGRAKTYGVESFLAIAFSDTLSARMDYTFTVAKDEDANQELLRRPKNKVSTTLTWLPIDKLTLSATAVALGSWVDGNRDFSIPRLKAPGYATVNLAANYQYSDAIMVFARIDNLLDRHYEDPTGFLGRGFAAYGGAKFTW</sequence>
<name>A0A916UQB1_9HYPH</name>
<protein>
    <submittedName>
        <fullName evidence="14">TonB-dependent receptor</fullName>
    </submittedName>
</protein>
<keyword evidence="3 10" id="KW-1134">Transmembrane beta strand</keyword>
<evidence type="ECO:0000256" key="11">
    <source>
        <dbReference type="RuleBase" id="RU003357"/>
    </source>
</evidence>
<dbReference type="GO" id="GO:0015344">
    <property type="term" value="F:siderophore uptake transmembrane transporter activity"/>
    <property type="evidence" value="ECO:0007669"/>
    <property type="project" value="TreeGrafter"/>
</dbReference>
<dbReference type="AlphaFoldDB" id="A0A916UQB1"/>
<dbReference type="InterPro" id="IPR036942">
    <property type="entry name" value="Beta-barrel_TonB_sf"/>
</dbReference>
<dbReference type="InterPro" id="IPR012910">
    <property type="entry name" value="Plug_dom"/>
</dbReference>
<evidence type="ECO:0000256" key="1">
    <source>
        <dbReference type="ARBA" id="ARBA00004571"/>
    </source>
</evidence>
<comment type="subcellular location">
    <subcellularLocation>
        <location evidence="1 10">Cell outer membrane</location>
        <topology evidence="1 10">Multi-pass membrane protein</topology>
    </subcellularLocation>
</comment>
<keyword evidence="6 11" id="KW-0798">TonB box</keyword>
<keyword evidence="7 10" id="KW-0472">Membrane</keyword>
<dbReference type="SUPFAM" id="SSF56935">
    <property type="entry name" value="Porins"/>
    <property type="match status" value="1"/>
</dbReference>
<dbReference type="InterPro" id="IPR039426">
    <property type="entry name" value="TonB-dep_rcpt-like"/>
</dbReference>
<comment type="similarity">
    <text evidence="10 11">Belongs to the TonB-dependent receptor family.</text>
</comment>
<keyword evidence="8 14" id="KW-0675">Receptor</keyword>
<dbReference type="CDD" id="cd01347">
    <property type="entry name" value="ligand_gated_channel"/>
    <property type="match status" value="1"/>
</dbReference>
<evidence type="ECO:0000259" key="12">
    <source>
        <dbReference type="Pfam" id="PF00593"/>
    </source>
</evidence>
<keyword evidence="5" id="KW-0732">Signal</keyword>
<dbReference type="EMBL" id="BMGG01000008">
    <property type="protein sequence ID" value="GGC81999.1"/>
    <property type="molecule type" value="Genomic_DNA"/>
</dbReference>
<keyword evidence="9 10" id="KW-0998">Cell outer membrane</keyword>
<reference evidence="14" key="2">
    <citation type="submission" date="2020-09" db="EMBL/GenBank/DDBJ databases">
        <authorList>
            <person name="Sun Q."/>
            <person name="Zhou Y."/>
        </authorList>
    </citation>
    <scope>NUCLEOTIDE SEQUENCE</scope>
    <source>
        <strain evidence="14">CGMCC 1.12919</strain>
    </source>
</reference>